<keyword evidence="7" id="KW-1185">Reference proteome</keyword>
<keyword evidence="1" id="KW-0865">Zymogen</keyword>
<dbReference type="GO" id="GO:0006508">
    <property type="term" value="P:proteolysis"/>
    <property type="evidence" value="ECO:0007669"/>
    <property type="project" value="InterPro"/>
</dbReference>
<keyword evidence="3" id="KW-0732">Signal</keyword>
<dbReference type="Pfam" id="PF00112">
    <property type="entry name" value="Peptidase_C1"/>
    <property type="match status" value="1"/>
</dbReference>
<protein>
    <submittedName>
        <fullName evidence="6">Peptidase C1A, papain family protein</fullName>
    </submittedName>
</protein>
<dbReference type="Proteomes" id="UP000693970">
    <property type="component" value="Unassembled WGS sequence"/>
</dbReference>
<dbReference type="EMBL" id="JAGRRH010000013">
    <property type="protein sequence ID" value="KAG7359733.1"/>
    <property type="molecule type" value="Genomic_DNA"/>
</dbReference>
<feature type="chain" id="PRO_5039896294" evidence="3">
    <location>
        <begin position="19"/>
        <end position="367"/>
    </location>
</feature>
<dbReference type="InterPro" id="IPR013201">
    <property type="entry name" value="Prot_inhib_I29"/>
</dbReference>
<sequence length="367" mass="40581">MMLSKPLSFFLIIQSASAAVNLRSLQSNADESLATTMMMFRSWADTHDKEYTTEEEAMNRLKIWMENHERMEAHNNQVPKPSFTLGHNEFSDMTNDEFQQRFRLGIYSNTEAQMAKKQAQKLVNIDAASASKMARHLEEINPLDLPEQVNWVALGGVTPVKNQGACGSCWAFSTTGALEGAKFVHTGELVSLSEQNLLDCDHTDMGCSGGLMDNAFKFDEKTGGLCSEEDYPYKAKQGRVCLTNCTDVPGTIVSTFYDVPPGNTQTLMAALSMQPISVAVQANQFVFQFYKTGVLTDDSCGKAGDLDHGVLAAGYGTDSETGEPYFLIKNSWGDKWGENGYIRMSRKSKNQYGMCALLKMASYPEVV</sequence>
<evidence type="ECO:0000256" key="2">
    <source>
        <dbReference type="ARBA" id="ARBA00023157"/>
    </source>
</evidence>
<name>A0A9K3LDY4_9STRA</name>
<reference evidence="6" key="1">
    <citation type="journal article" date="2021" name="Sci. Rep.">
        <title>Diploid genomic architecture of Nitzschia inconspicua, an elite biomass production diatom.</title>
        <authorList>
            <person name="Oliver A."/>
            <person name="Podell S."/>
            <person name="Pinowska A."/>
            <person name="Traller J.C."/>
            <person name="Smith S.R."/>
            <person name="McClure R."/>
            <person name="Beliaev A."/>
            <person name="Bohutskyi P."/>
            <person name="Hill E.A."/>
            <person name="Rabines A."/>
            <person name="Zheng H."/>
            <person name="Allen L.Z."/>
            <person name="Kuo A."/>
            <person name="Grigoriev I.V."/>
            <person name="Allen A.E."/>
            <person name="Hazlebeck D."/>
            <person name="Allen E.E."/>
        </authorList>
    </citation>
    <scope>NUCLEOTIDE SEQUENCE</scope>
    <source>
        <strain evidence="6">Hildebrandi</strain>
    </source>
</reference>
<evidence type="ECO:0000259" key="4">
    <source>
        <dbReference type="SMART" id="SM00645"/>
    </source>
</evidence>
<accession>A0A9K3LDY4</accession>
<dbReference type="InterPro" id="IPR013128">
    <property type="entry name" value="Peptidase_C1A"/>
</dbReference>
<dbReference type="FunFam" id="3.90.70.10:FF:000332">
    <property type="entry name" value="Cathepsin L1"/>
    <property type="match status" value="1"/>
</dbReference>
<reference evidence="6" key="2">
    <citation type="submission" date="2021-04" db="EMBL/GenBank/DDBJ databases">
        <authorList>
            <person name="Podell S."/>
        </authorList>
    </citation>
    <scope>NUCLEOTIDE SEQUENCE</scope>
    <source>
        <strain evidence="6">Hildebrandi</strain>
    </source>
</reference>
<dbReference type="Pfam" id="PF08246">
    <property type="entry name" value="Inhibitor_I29"/>
    <property type="match status" value="1"/>
</dbReference>
<feature type="signal peptide" evidence="3">
    <location>
        <begin position="1"/>
        <end position="18"/>
    </location>
</feature>
<dbReference type="PROSITE" id="PS00639">
    <property type="entry name" value="THIOL_PROTEASE_HIS"/>
    <property type="match status" value="1"/>
</dbReference>
<feature type="domain" description="Peptidase C1A papain C-terminal" evidence="4">
    <location>
        <begin position="145"/>
        <end position="365"/>
    </location>
</feature>
<dbReference type="PROSITE" id="PS00139">
    <property type="entry name" value="THIOL_PROTEASE_CYS"/>
    <property type="match status" value="1"/>
</dbReference>
<evidence type="ECO:0000313" key="7">
    <source>
        <dbReference type="Proteomes" id="UP000693970"/>
    </source>
</evidence>
<dbReference type="GO" id="GO:0008234">
    <property type="term" value="F:cysteine-type peptidase activity"/>
    <property type="evidence" value="ECO:0007669"/>
    <property type="project" value="InterPro"/>
</dbReference>
<dbReference type="PANTHER" id="PTHR12411">
    <property type="entry name" value="CYSTEINE PROTEASE FAMILY C1-RELATED"/>
    <property type="match status" value="1"/>
</dbReference>
<gene>
    <name evidence="6" type="ORF">IV203_034831</name>
</gene>
<proteinExistence type="predicted"/>
<evidence type="ECO:0000259" key="5">
    <source>
        <dbReference type="SMART" id="SM00848"/>
    </source>
</evidence>
<keyword evidence="2" id="KW-1015">Disulfide bond</keyword>
<comment type="caution">
    <text evidence="6">The sequence shown here is derived from an EMBL/GenBank/DDBJ whole genome shotgun (WGS) entry which is preliminary data.</text>
</comment>
<dbReference type="AlphaFoldDB" id="A0A9K3LDY4"/>
<dbReference type="InterPro" id="IPR025660">
    <property type="entry name" value="Pept_his_AS"/>
</dbReference>
<evidence type="ECO:0000256" key="3">
    <source>
        <dbReference type="SAM" id="SignalP"/>
    </source>
</evidence>
<evidence type="ECO:0000313" key="6">
    <source>
        <dbReference type="EMBL" id="KAG7359733.1"/>
    </source>
</evidence>
<dbReference type="SMART" id="SM00848">
    <property type="entry name" value="Inhibitor_I29"/>
    <property type="match status" value="1"/>
</dbReference>
<organism evidence="6 7">
    <name type="scientific">Nitzschia inconspicua</name>
    <dbReference type="NCBI Taxonomy" id="303405"/>
    <lineage>
        <taxon>Eukaryota</taxon>
        <taxon>Sar</taxon>
        <taxon>Stramenopiles</taxon>
        <taxon>Ochrophyta</taxon>
        <taxon>Bacillariophyta</taxon>
        <taxon>Bacillariophyceae</taxon>
        <taxon>Bacillariophycidae</taxon>
        <taxon>Bacillariales</taxon>
        <taxon>Bacillariaceae</taxon>
        <taxon>Nitzschia</taxon>
    </lineage>
</organism>
<dbReference type="InterPro" id="IPR000668">
    <property type="entry name" value="Peptidase_C1A_C"/>
</dbReference>
<dbReference type="OrthoDB" id="10253408at2759"/>
<evidence type="ECO:0000256" key="1">
    <source>
        <dbReference type="ARBA" id="ARBA00023145"/>
    </source>
</evidence>
<dbReference type="CDD" id="cd02248">
    <property type="entry name" value="Peptidase_C1A"/>
    <property type="match status" value="1"/>
</dbReference>
<feature type="domain" description="Cathepsin propeptide inhibitor" evidence="5">
    <location>
        <begin position="40"/>
        <end position="98"/>
    </location>
</feature>
<dbReference type="InterPro" id="IPR000169">
    <property type="entry name" value="Pept_cys_AS"/>
</dbReference>
<dbReference type="SMART" id="SM00645">
    <property type="entry name" value="Pept_C1"/>
    <property type="match status" value="1"/>
</dbReference>
<dbReference type="InterPro" id="IPR039417">
    <property type="entry name" value="Peptidase_C1A_papain-like"/>
</dbReference>